<sequence>MIPGLWSDHDSLILLCIDAVSRIIELCAVLVIFGSIIVGSARYFLIKKPGVLSGIDQMVGYRQYIGQWLLLGLELLVAADIIRTVALDQTLERVAGLGLLVLVRTFLSWALVVEMEGRWPWQPVRE</sequence>
<keyword evidence="1" id="KW-0472">Membrane</keyword>
<evidence type="ECO:0000313" key="3">
    <source>
        <dbReference type="Proteomes" id="UP000680656"/>
    </source>
</evidence>
<keyword evidence="1" id="KW-1133">Transmembrane helix</keyword>
<reference evidence="2 3" key="1">
    <citation type="submission" date="2021-05" db="EMBL/GenBank/DDBJ databases">
        <title>A novel Methanospirillum isolate from a pyrite-forming mixed culture.</title>
        <authorList>
            <person name="Bunk B."/>
            <person name="Sproer C."/>
            <person name="Spring S."/>
            <person name="Pester M."/>
        </authorList>
    </citation>
    <scope>NUCLEOTIDE SEQUENCE [LARGE SCALE GENOMIC DNA]</scope>
    <source>
        <strain evidence="2 3">J.3.6.1-F.2.7.3</strain>
    </source>
</reference>
<proteinExistence type="predicted"/>
<gene>
    <name evidence="2" type="ORF">KHC33_16590</name>
</gene>
<dbReference type="EMBL" id="CP075546">
    <property type="protein sequence ID" value="QVV88897.1"/>
    <property type="molecule type" value="Genomic_DNA"/>
</dbReference>
<dbReference type="KEGG" id="mrtj:KHC33_16590"/>
<dbReference type="GeneID" id="65098836"/>
<feature type="transmembrane region" description="Helical" evidence="1">
    <location>
        <begin position="65"/>
        <end position="82"/>
    </location>
</feature>
<dbReference type="PANTHER" id="PTHR38468:SF1">
    <property type="entry name" value="SLL0939 PROTEIN"/>
    <property type="match status" value="1"/>
</dbReference>
<keyword evidence="3" id="KW-1185">Reference proteome</keyword>
<keyword evidence="1" id="KW-0812">Transmembrane</keyword>
<feature type="transmembrane region" description="Helical" evidence="1">
    <location>
        <begin position="94"/>
        <end position="112"/>
    </location>
</feature>
<dbReference type="AlphaFoldDB" id="A0A8E7AWF9"/>
<dbReference type="Proteomes" id="UP000680656">
    <property type="component" value="Chromosome"/>
</dbReference>
<organism evidence="2 3">
    <name type="scientific">Methanospirillum purgamenti</name>
    <dbReference type="NCBI Taxonomy" id="2834276"/>
    <lineage>
        <taxon>Archaea</taxon>
        <taxon>Methanobacteriati</taxon>
        <taxon>Methanobacteriota</taxon>
        <taxon>Stenosarchaea group</taxon>
        <taxon>Methanomicrobia</taxon>
        <taxon>Methanomicrobiales</taxon>
        <taxon>Methanospirillaceae</taxon>
        <taxon>Methanospirillum</taxon>
    </lineage>
</organism>
<dbReference type="PANTHER" id="PTHR38468">
    <property type="entry name" value="SLL0939 PROTEIN"/>
    <property type="match status" value="1"/>
</dbReference>
<accession>A0A8E7AWF9</accession>
<evidence type="ECO:0000256" key="1">
    <source>
        <dbReference type="SAM" id="Phobius"/>
    </source>
</evidence>
<dbReference type="RefSeq" id="WP_214419700.1">
    <property type="nucleotide sequence ID" value="NZ_CP075546.1"/>
</dbReference>
<evidence type="ECO:0000313" key="2">
    <source>
        <dbReference type="EMBL" id="QVV88897.1"/>
    </source>
</evidence>
<dbReference type="Pfam" id="PF07784">
    <property type="entry name" value="DUF1622"/>
    <property type="match status" value="1"/>
</dbReference>
<feature type="transmembrane region" description="Helical" evidence="1">
    <location>
        <begin position="12"/>
        <end position="45"/>
    </location>
</feature>
<protein>
    <submittedName>
        <fullName evidence="2">DUF1622 domain-containing protein</fullName>
    </submittedName>
</protein>
<dbReference type="InterPro" id="IPR012427">
    <property type="entry name" value="DUF1622"/>
</dbReference>
<name>A0A8E7AWF9_9EURY</name>